<feature type="compositionally biased region" description="Basic and acidic residues" evidence="1">
    <location>
        <begin position="347"/>
        <end position="357"/>
    </location>
</feature>
<gene>
    <name evidence="2" type="ORF">Cvel_30597</name>
</gene>
<feature type="region of interest" description="Disordered" evidence="1">
    <location>
        <begin position="452"/>
        <end position="497"/>
    </location>
</feature>
<feature type="region of interest" description="Disordered" evidence="1">
    <location>
        <begin position="801"/>
        <end position="856"/>
    </location>
</feature>
<feature type="region of interest" description="Disordered" evidence="1">
    <location>
        <begin position="281"/>
        <end position="366"/>
    </location>
</feature>
<feature type="compositionally biased region" description="Low complexity" evidence="1">
    <location>
        <begin position="77"/>
        <end position="89"/>
    </location>
</feature>
<evidence type="ECO:0000256" key="1">
    <source>
        <dbReference type="SAM" id="MobiDB-lite"/>
    </source>
</evidence>
<evidence type="ECO:0000313" key="2">
    <source>
        <dbReference type="EMBL" id="CEM46853.1"/>
    </source>
</evidence>
<feature type="region of interest" description="Disordered" evidence="1">
    <location>
        <begin position="384"/>
        <end position="413"/>
    </location>
</feature>
<feature type="region of interest" description="Disordered" evidence="1">
    <location>
        <begin position="18"/>
        <end position="43"/>
    </location>
</feature>
<dbReference type="VEuPathDB" id="CryptoDB:Cvel_30597"/>
<protein>
    <submittedName>
        <fullName evidence="2">Uncharacterized protein</fullName>
    </submittedName>
</protein>
<feature type="compositionally biased region" description="Basic and acidic residues" evidence="1">
    <location>
        <begin position="289"/>
        <end position="314"/>
    </location>
</feature>
<feature type="compositionally biased region" description="Basic residues" evidence="1">
    <location>
        <begin position="465"/>
        <end position="476"/>
    </location>
</feature>
<feature type="compositionally biased region" description="Basic and acidic residues" evidence="1">
    <location>
        <begin position="840"/>
        <end position="851"/>
    </location>
</feature>
<feature type="compositionally biased region" description="Basic and acidic residues" evidence="1">
    <location>
        <begin position="510"/>
        <end position="529"/>
    </location>
</feature>
<feature type="compositionally biased region" description="Acidic residues" evidence="1">
    <location>
        <begin position="1273"/>
        <end position="1289"/>
    </location>
</feature>
<feature type="region of interest" description="Disordered" evidence="1">
    <location>
        <begin position="509"/>
        <end position="532"/>
    </location>
</feature>
<feature type="region of interest" description="Disordered" evidence="1">
    <location>
        <begin position="69"/>
        <end position="98"/>
    </location>
</feature>
<feature type="region of interest" description="Disordered" evidence="1">
    <location>
        <begin position="134"/>
        <end position="154"/>
    </location>
</feature>
<feature type="compositionally biased region" description="Low complexity" evidence="1">
    <location>
        <begin position="812"/>
        <end position="837"/>
    </location>
</feature>
<feature type="compositionally biased region" description="Polar residues" evidence="1">
    <location>
        <begin position="34"/>
        <end position="43"/>
    </location>
</feature>
<feature type="compositionally biased region" description="Polar residues" evidence="1">
    <location>
        <begin position="400"/>
        <end position="411"/>
    </location>
</feature>
<organism evidence="2">
    <name type="scientific">Chromera velia CCMP2878</name>
    <dbReference type="NCBI Taxonomy" id="1169474"/>
    <lineage>
        <taxon>Eukaryota</taxon>
        <taxon>Sar</taxon>
        <taxon>Alveolata</taxon>
        <taxon>Colpodellida</taxon>
        <taxon>Chromeraceae</taxon>
        <taxon>Chromera</taxon>
    </lineage>
</organism>
<proteinExistence type="predicted"/>
<sequence>MDSVRRLERRAFDLLSEAYGFGRPRGRKPRSSGEVSTENENQLAKSPSLSAFLFMYGMGKYRLDFNAGKKRKEDENGQGAADPGAASGAAVGGDGAAAAGGGAAGGGNGVLPGAGPANVGAGAGANAGAANPVAGGAAPAQAAGGGGAGGAGGAASAAGAGGAAAAGVAGPAPGANRRGPAPMTVLKKVTWPDVEHQITVDVDDDANADRSVRAADSSLLLVEILGHLYEEEVLMPMQWDDQLTPVTTENVARLASEQRNDLAGYEGLLLYCRPVVPDAEPAAEVPVDSPDRDLAEDTEEAQREGNEAFDRPQAEQDLNENMMAGGGEGEGQNWLRGAPRASEGGEQENREEGTEARGRRRSSRIAAREAVREEVLAAFREARADARRERDERRQEQRSQGHQQGKSNSRAAQCERSLVFSDGPAVPPSLCDLQGCPLKLRAIGYHAFATVTLDSGSGDGDAGRQRRGRGNGRRRQQGGNSDADSENDSILDSTSESVAESMFDVAGSDFEAHRGSENRRDEDARRRQYETVQNGKVQRVDEWETCMAVFSEGEFVSLPWLLTRKVSITVYEGVFPVRKRKTIEELPSRAASSLHCKEMKKIYRHWQFAIYLSSSSPCSAKLSRQYLRFCGGQDRLGCMQHEVALISHDAAESTMASRVVCCVPQCARSVRWSCAEDSCYTGVCRFHEAIFSKLGELAADEAALKEWIGKTPADVVQLCGEVASVIIPSAKDDQLFGPRRAAGDAVRRFVVLRGRAHRSECRSSGIAETEGEELNGAGKRARASSQGVCCVENGDSCTVTRPRREAVEVPEESSSSSSSSAACSTSSSSSSSSSSSALKRGREQCRPDGVSRAENAVEEFRSAVRIRREEEGQSQPGPGPASAVSSCAAAAVAGSALSASRLVASQTAVRARDPVINAVHPEAVPGVRTSVRSRVCERPPRLSRTLIVPGDILPGVWSLNRESWRRRAQSFRPSSIPFSTLNGREICFDRGTNQFFALNDTSKHRNLYGYFAVGAFLYGLNRGAQMATVRGVARSLVRVMRANKDVHSYGASRLRTDVQNLPEVQNVLDRFREEGIDAEEEDGVVEEEEALEVFCSHLVAPEANGNEWWPLTEFNLVLMSVAAQLFQIDIRVYRRKEQAVSDAFAAARTDRNVQAQQRLSRSSRAVDRGPGEVVFMGEAYSFVGHIPSSVSDAEYPYSVMHVLHTGNQRGYSGHFSLLLPLGSPGEYGSSADFIRARKNAVRVRDEHMAPDFDSVSHLLWGGQARVSRGGMSFDEDRDEEPEEGEFGDLFDERKWEHRDRAEQEDDGESLASDVDSSSLLLTRDEDFLRRYILEAELPLFSDLNVVLKNDPVIRAR</sequence>
<accession>A0A0G4HRB7</accession>
<reference evidence="2" key="1">
    <citation type="submission" date="2014-11" db="EMBL/GenBank/DDBJ databases">
        <authorList>
            <person name="Otto D Thomas"/>
            <person name="Naeem Raeece"/>
        </authorList>
    </citation>
    <scope>NUCLEOTIDE SEQUENCE</scope>
</reference>
<dbReference type="EMBL" id="CDMZ01003573">
    <property type="protein sequence ID" value="CEM46853.1"/>
    <property type="molecule type" value="Genomic_DNA"/>
</dbReference>
<name>A0A0G4HRB7_9ALVE</name>
<feature type="compositionally biased region" description="Gly residues" evidence="1">
    <location>
        <begin position="143"/>
        <end position="154"/>
    </location>
</feature>
<feature type="compositionally biased region" description="Basic and acidic residues" evidence="1">
    <location>
        <begin position="384"/>
        <end position="399"/>
    </location>
</feature>
<feature type="region of interest" description="Disordered" evidence="1">
    <location>
        <begin position="1270"/>
        <end position="1291"/>
    </location>
</feature>